<dbReference type="STRING" id="187868.SAMN05192589_104400"/>
<gene>
    <name evidence="1" type="ORF">SAMN05192589_104400</name>
</gene>
<organism evidence="1 2">
    <name type="scientific">Paracidovorax valerianellae</name>
    <dbReference type="NCBI Taxonomy" id="187868"/>
    <lineage>
        <taxon>Bacteria</taxon>
        <taxon>Pseudomonadati</taxon>
        <taxon>Pseudomonadota</taxon>
        <taxon>Betaproteobacteria</taxon>
        <taxon>Burkholderiales</taxon>
        <taxon>Comamonadaceae</taxon>
        <taxon>Paracidovorax</taxon>
    </lineage>
</organism>
<dbReference type="Proteomes" id="UP000198781">
    <property type="component" value="Unassembled WGS sequence"/>
</dbReference>
<proteinExistence type="predicted"/>
<dbReference type="AlphaFoldDB" id="A0A1G6SE34"/>
<reference evidence="1 2" key="1">
    <citation type="submission" date="2016-10" db="EMBL/GenBank/DDBJ databases">
        <authorList>
            <person name="de Groot N.N."/>
        </authorList>
    </citation>
    <scope>NUCLEOTIDE SEQUENCE [LARGE SCALE GENOMIC DNA]</scope>
    <source>
        <strain evidence="1 2">DSM 16619</strain>
    </source>
</reference>
<keyword evidence="2" id="KW-1185">Reference proteome</keyword>
<sequence>MTRQPSIPVKTRFSPLFPLSARLGGPLLAIAALTALAACAPMQPALPHVGRAQLDLPPGDWEVLGRRDEVIDVLPDDTAADLPTQMTAMGLRGPGKDRPLLAVLLVQTNSTNYPRDTTLWTAPCTEQQGVFVEDKAQGSPARIDCLRYKRRADTEDYLAKNRPAVAQWLSMNKAAPTKPYSHVSFRYATNGGAFISIDAVVDQRLLRPPSRDNEAFLRAGRPALEWGDKMAQAARLSTSMMDGRLVVPPFPIAPPQ</sequence>
<accession>A0A1G6SE34</accession>
<evidence type="ECO:0000313" key="1">
    <source>
        <dbReference type="EMBL" id="SDD14385.1"/>
    </source>
</evidence>
<evidence type="ECO:0000313" key="2">
    <source>
        <dbReference type="Proteomes" id="UP000198781"/>
    </source>
</evidence>
<name>A0A1G6SE34_9BURK</name>
<protein>
    <submittedName>
        <fullName evidence="1">Uncharacterized protein</fullName>
    </submittedName>
</protein>
<dbReference type="RefSeq" id="WP_245711307.1">
    <property type="nucleotide sequence ID" value="NZ_FMZC01000004.1"/>
</dbReference>
<dbReference type="EMBL" id="FMZC01000004">
    <property type="protein sequence ID" value="SDD14385.1"/>
    <property type="molecule type" value="Genomic_DNA"/>
</dbReference>